<comment type="caution">
    <text evidence="2">The sequence shown here is derived from an EMBL/GenBank/DDBJ whole genome shotgun (WGS) entry which is preliminary data.</text>
</comment>
<reference evidence="2 3" key="1">
    <citation type="submission" date="2014-02" db="EMBL/GenBank/DDBJ databases">
        <title>The small core and large imbalanced accessory genome model reveals a collaborative survival strategy of Sorangium cellulosum strains in nature.</title>
        <authorList>
            <person name="Han K."/>
            <person name="Peng R."/>
            <person name="Blom J."/>
            <person name="Li Y.-Z."/>
        </authorList>
    </citation>
    <scope>NUCLEOTIDE SEQUENCE [LARGE SCALE GENOMIC DNA]</scope>
    <source>
        <strain evidence="2 3">So0008-312</strain>
    </source>
</reference>
<name>A0A150QGG1_SORCE</name>
<dbReference type="Pfam" id="PF08757">
    <property type="entry name" value="CotH"/>
    <property type="match status" value="1"/>
</dbReference>
<evidence type="ECO:0000256" key="1">
    <source>
        <dbReference type="SAM" id="MobiDB-lite"/>
    </source>
</evidence>
<dbReference type="InterPro" id="IPR014867">
    <property type="entry name" value="Spore_coat_CotH_CotH2/3/7"/>
</dbReference>
<dbReference type="PANTHER" id="PTHR40050">
    <property type="entry name" value="INNER SPORE COAT PROTEIN H"/>
    <property type="match status" value="1"/>
</dbReference>
<sequence length="595" mass="63692">MPFAALAAVPLAGCGDSTPGSPSGTGGAGASDGTGAGTAGPGGSGGGGMGPGGTGGGGGGENNTAKEQPDYALAFPQDRVPRIDITIAPERWQEMVDDITSMIGEFGAQAGGPGGFEPPQEWVDACTGLVVGDDCTIDLFGSPAEGTCSELPGGLTCQPKPQDPGDFEPPQDWIDACNDLAASDPCTIDVFGTETAGTCTEQEAGLACMPAGPGGPGGDPGLISSVDHFPRSPLYVECDVATEDRKWQHVGIRFRGNVSLLLPWMQGNWKLPLRLNFDRFEDTYPESKNQRFYGFDGLAFTSSYLDPSLLREKLGTDIFATAGIPAPATAFYRVFVDHGEGPIYFGLYTGIEVPSDESFLDTHFGGHKGNLYKPDGTGARWETWDPDSLVKENHEEEADFSDARALFDALHADRTDAAAWRAGLEARLDVDGFLHWLALNAVVEDWDVYGRLPHNYYMYSDPNENGRFSWIPWDHTFAFIDGAVAGATPMPALPLSMEDVNEHWPLIRFLLDDPEYLEVYRGYVAQAAEQEYEPVAAEAWFKAAHDLIAPYVVGPEGEIAGHTHLASPEDFDKGLEALIAHAKGRQADVAEYLGQ</sequence>
<feature type="compositionally biased region" description="Gly residues" evidence="1">
    <location>
        <begin position="23"/>
        <end position="61"/>
    </location>
</feature>
<evidence type="ECO:0008006" key="4">
    <source>
        <dbReference type="Google" id="ProtNLM"/>
    </source>
</evidence>
<dbReference type="Proteomes" id="UP000075260">
    <property type="component" value="Unassembled WGS sequence"/>
</dbReference>
<evidence type="ECO:0000313" key="2">
    <source>
        <dbReference type="EMBL" id="KYF67021.1"/>
    </source>
</evidence>
<dbReference type="PANTHER" id="PTHR40050:SF1">
    <property type="entry name" value="INNER SPORE COAT PROTEIN H"/>
    <property type="match status" value="1"/>
</dbReference>
<evidence type="ECO:0000313" key="3">
    <source>
        <dbReference type="Proteomes" id="UP000075260"/>
    </source>
</evidence>
<proteinExistence type="predicted"/>
<accession>A0A150QGG1</accession>
<dbReference type="AlphaFoldDB" id="A0A150QGG1"/>
<gene>
    <name evidence="2" type="ORF">BE15_11930</name>
</gene>
<dbReference type="EMBL" id="JEMA01000689">
    <property type="protein sequence ID" value="KYF67021.1"/>
    <property type="molecule type" value="Genomic_DNA"/>
</dbReference>
<organism evidence="2 3">
    <name type="scientific">Sorangium cellulosum</name>
    <name type="common">Polyangium cellulosum</name>
    <dbReference type="NCBI Taxonomy" id="56"/>
    <lineage>
        <taxon>Bacteria</taxon>
        <taxon>Pseudomonadati</taxon>
        <taxon>Myxococcota</taxon>
        <taxon>Polyangia</taxon>
        <taxon>Polyangiales</taxon>
        <taxon>Polyangiaceae</taxon>
        <taxon>Sorangium</taxon>
    </lineage>
</organism>
<protein>
    <recommendedName>
        <fullName evidence="4">Cellulosomal protein</fullName>
    </recommendedName>
</protein>
<feature type="region of interest" description="Disordered" evidence="1">
    <location>
        <begin position="17"/>
        <end position="66"/>
    </location>
</feature>